<dbReference type="InParanoid" id="B9RFK6"/>
<dbReference type="AlphaFoldDB" id="B9RFK6"/>
<name>B9RFK6_RICCO</name>
<sequence>MFDHLYTRSKSIADLEIGGYSSEDDEGSSGEKADKKLNGFWRSGSLSSIRMTSDDSLSSSGNVEILEREGGEMVKNSTDNGLVKEKRKKGMHKPPRPPRGPLLDAADMKWLREMSELGKLKHARFQRMKAMKKRSERASSSSNTIFPMVVTVVFFCVLLFQVIFECPGSVPLENVQEQNLIGN</sequence>
<reference evidence="4" key="1">
    <citation type="journal article" date="2010" name="Nat. Biotechnol.">
        <title>Draft genome sequence of the oilseed species Ricinus communis.</title>
        <authorList>
            <person name="Chan A.P."/>
            <person name="Crabtree J."/>
            <person name="Zhao Q."/>
            <person name="Lorenzi H."/>
            <person name="Orvis J."/>
            <person name="Puiu D."/>
            <person name="Melake-Berhan A."/>
            <person name="Jones K.M."/>
            <person name="Redman J."/>
            <person name="Chen G."/>
            <person name="Cahoon E.B."/>
            <person name="Gedil M."/>
            <person name="Stanke M."/>
            <person name="Haas B.J."/>
            <person name="Wortman J.R."/>
            <person name="Fraser-Liggett C.M."/>
            <person name="Ravel J."/>
            <person name="Rabinowicz P.D."/>
        </authorList>
    </citation>
    <scope>NUCLEOTIDE SEQUENCE [LARGE SCALE GENOMIC DNA]</scope>
    <source>
        <strain evidence="4">cv. Hale</strain>
    </source>
</reference>
<evidence type="ECO:0000256" key="1">
    <source>
        <dbReference type="SAM" id="MobiDB-lite"/>
    </source>
</evidence>
<feature type="transmembrane region" description="Helical" evidence="2">
    <location>
        <begin position="144"/>
        <end position="164"/>
    </location>
</feature>
<feature type="region of interest" description="Disordered" evidence="1">
    <location>
        <begin position="18"/>
        <end position="37"/>
    </location>
</feature>
<keyword evidence="2" id="KW-1133">Transmembrane helix</keyword>
<evidence type="ECO:0000313" key="4">
    <source>
        <dbReference type="Proteomes" id="UP000008311"/>
    </source>
</evidence>
<dbReference type="eggNOG" id="ENOG502S30Q">
    <property type="taxonomic scope" value="Eukaryota"/>
</dbReference>
<keyword evidence="2" id="KW-0812">Transmembrane</keyword>
<feature type="region of interest" description="Disordered" evidence="1">
    <location>
        <begin position="75"/>
        <end position="103"/>
    </location>
</feature>
<evidence type="ECO:0008006" key="5">
    <source>
        <dbReference type="Google" id="ProtNLM"/>
    </source>
</evidence>
<protein>
    <recommendedName>
        <fullName evidence="5">Transmembrane protein</fullName>
    </recommendedName>
</protein>
<feature type="compositionally biased region" description="Basic residues" evidence="1">
    <location>
        <begin position="85"/>
        <end position="96"/>
    </location>
</feature>
<organism evidence="3 4">
    <name type="scientific">Ricinus communis</name>
    <name type="common">Castor bean</name>
    <dbReference type="NCBI Taxonomy" id="3988"/>
    <lineage>
        <taxon>Eukaryota</taxon>
        <taxon>Viridiplantae</taxon>
        <taxon>Streptophyta</taxon>
        <taxon>Embryophyta</taxon>
        <taxon>Tracheophyta</taxon>
        <taxon>Spermatophyta</taxon>
        <taxon>Magnoliopsida</taxon>
        <taxon>eudicotyledons</taxon>
        <taxon>Gunneridae</taxon>
        <taxon>Pentapetalae</taxon>
        <taxon>rosids</taxon>
        <taxon>fabids</taxon>
        <taxon>Malpighiales</taxon>
        <taxon>Euphorbiaceae</taxon>
        <taxon>Acalyphoideae</taxon>
        <taxon>Acalypheae</taxon>
        <taxon>Ricinus</taxon>
    </lineage>
</organism>
<keyword evidence="4" id="KW-1185">Reference proteome</keyword>
<proteinExistence type="predicted"/>
<keyword evidence="2" id="KW-0472">Membrane</keyword>
<dbReference type="PANTHER" id="PTHR34188">
    <property type="entry name" value="OS01G0299500 PROTEIN"/>
    <property type="match status" value="1"/>
</dbReference>
<evidence type="ECO:0000313" key="3">
    <source>
        <dbReference type="EMBL" id="EEF49977.1"/>
    </source>
</evidence>
<dbReference type="STRING" id="3988.B9RFK6"/>
<dbReference type="Proteomes" id="UP000008311">
    <property type="component" value="Unassembled WGS sequence"/>
</dbReference>
<dbReference type="EMBL" id="EQ973777">
    <property type="protein sequence ID" value="EEF49977.1"/>
    <property type="molecule type" value="Genomic_DNA"/>
</dbReference>
<evidence type="ECO:0000256" key="2">
    <source>
        <dbReference type="SAM" id="Phobius"/>
    </source>
</evidence>
<dbReference type="PANTHER" id="PTHR34188:SF14">
    <property type="entry name" value="BZIP DOMAIN-CONTAINING PROTEIN"/>
    <property type="match status" value="1"/>
</dbReference>
<accession>B9RFK6</accession>
<gene>
    <name evidence="3" type="ORF">RCOM_1435510</name>
</gene>